<sequence length="807" mass="88093">MALGTTGCIADGLTMSLIMILLSNLMNGYASTSLGPGDANKYALDLFYVAVAGGSGSFLVLWPEVGFFDQNRGAPMTSQVVSRISVDTLTIQGVLTERIANFITNILMFVGAQLAALYLCWRLPIVAIPALLLLIIPGLASSIAGGIVEQVLLSIRTVYSFVGEKWTTNGYKILLEPVLNLGIKQGLIKGMAIGSIGISYVVWALQGWYGSILVTGKGFKGGNLFAAGVCIIYGGLALGSALINFKYFSEANVAASRIFEMTEHVPRIALVDEEGTMLSNVRGEVEFKDLYFAHPSRPESSVLKKFSLRVMASQTVGFVGRSGPGKSTIINLLERFSDPVKGDIFLDGTNIKTLQLKWLRSQMVLLGQSGIQMSEGQKERISIARALLKDPRILLLDEATSALDSHSEKAVQDALNEASIGRTTFVVAHRLSALSNADLIMVIQSGEVIESGSHDKVMENEHGPYSTMVQLQRTSGKALFDKLLTFEVEWFDQEDNNSGALCSRLATDAAIVRNLVGDRVAFFTQAISAATLAVILGFLLSWRLNHSSELASEAVANHRVITVFDSEQKMLNLYENTRSGPREVSHKRSWFAGGGLFIAQFLTAVRGEVEFKRVDFFYPTRPKHMILKDMNLHIGAEKIVALVGKIDVIDIRRYNLRGLRSHIALVSQEPTIFAATIYENIRYGRENATESEVIAAATLANAHEFISSMEDGYATYCGEEVAQLSGGQRQRLALALETIQEALEKTMTGRTCVVVAHRLSTIQRSDKITVLDKGRIVEEGSHSELFAEGENGLYFSLVKVQQLAAMT</sequence>
<dbReference type="Pfam" id="PF00005">
    <property type="entry name" value="ABC_tran"/>
    <property type="match status" value="2"/>
</dbReference>
<feature type="domain" description="ABC transporter" evidence="8">
    <location>
        <begin position="285"/>
        <end position="470"/>
    </location>
</feature>
<comment type="subcellular location">
    <subcellularLocation>
        <location evidence="1">Membrane</location>
        <topology evidence="1">Multi-pass membrane protein</topology>
    </subcellularLocation>
</comment>
<evidence type="ECO:0000313" key="10">
    <source>
        <dbReference type="EMBL" id="KCW80847.1"/>
    </source>
</evidence>
<keyword evidence="6 7" id="KW-0472">Membrane</keyword>
<keyword evidence="3" id="KW-0547">Nucleotide-binding</keyword>
<feature type="transmembrane region" description="Helical" evidence="7">
    <location>
        <begin position="125"/>
        <end position="148"/>
    </location>
</feature>
<proteinExistence type="predicted"/>
<feature type="transmembrane region" description="Helical" evidence="7">
    <location>
        <begin position="99"/>
        <end position="119"/>
    </location>
</feature>
<dbReference type="InterPro" id="IPR003593">
    <property type="entry name" value="AAA+_ATPase"/>
</dbReference>
<dbReference type="SUPFAM" id="SSF90123">
    <property type="entry name" value="ABC transporter transmembrane region"/>
    <property type="match status" value="2"/>
</dbReference>
<organism evidence="10">
    <name type="scientific">Eucalyptus grandis</name>
    <name type="common">Flooded gum</name>
    <dbReference type="NCBI Taxonomy" id="71139"/>
    <lineage>
        <taxon>Eukaryota</taxon>
        <taxon>Viridiplantae</taxon>
        <taxon>Streptophyta</taxon>
        <taxon>Embryophyta</taxon>
        <taxon>Tracheophyta</taxon>
        <taxon>Spermatophyta</taxon>
        <taxon>Magnoliopsida</taxon>
        <taxon>eudicotyledons</taxon>
        <taxon>Gunneridae</taxon>
        <taxon>Pentapetalae</taxon>
        <taxon>rosids</taxon>
        <taxon>malvids</taxon>
        <taxon>Myrtales</taxon>
        <taxon>Myrtaceae</taxon>
        <taxon>Myrtoideae</taxon>
        <taxon>Eucalypteae</taxon>
        <taxon>Eucalyptus</taxon>
    </lineage>
</organism>
<dbReference type="InterPro" id="IPR039421">
    <property type="entry name" value="Type_1_exporter"/>
</dbReference>
<feature type="transmembrane region" description="Helical" evidence="7">
    <location>
        <begin position="42"/>
        <end position="62"/>
    </location>
</feature>
<feature type="domain" description="ABC transmembrane type-1" evidence="9">
    <location>
        <begin position="64"/>
        <end position="250"/>
    </location>
</feature>
<evidence type="ECO:0000256" key="3">
    <source>
        <dbReference type="ARBA" id="ARBA00022741"/>
    </source>
</evidence>
<dbReference type="SMART" id="SM00382">
    <property type="entry name" value="AAA"/>
    <property type="match status" value="1"/>
</dbReference>
<evidence type="ECO:0000256" key="6">
    <source>
        <dbReference type="ARBA" id="ARBA00023136"/>
    </source>
</evidence>
<dbReference type="CDD" id="cd18577">
    <property type="entry name" value="ABC_6TM_Pgp_ABCB1_D1_like"/>
    <property type="match status" value="1"/>
</dbReference>
<feature type="transmembrane region" description="Helical" evidence="7">
    <location>
        <begin position="186"/>
        <end position="205"/>
    </location>
</feature>
<dbReference type="InParanoid" id="A0A059CR44"/>
<evidence type="ECO:0000259" key="9">
    <source>
        <dbReference type="PROSITE" id="PS50929"/>
    </source>
</evidence>
<dbReference type="GO" id="GO:0005524">
    <property type="term" value="F:ATP binding"/>
    <property type="evidence" value="ECO:0007669"/>
    <property type="project" value="UniProtKB-KW"/>
</dbReference>
<evidence type="ECO:0000259" key="8">
    <source>
        <dbReference type="PROSITE" id="PS50893"/>
    </source>
</evidence>
<dbReference type="Gene3D" id="1.20.1560.10">
    <property type="entry name" value="ABC transporter type 1, transmembrane domain"/>
    <property type="match status" value="2"/>
</dbReference>
<dbReference type="SUPFAM" id="SSF52540">
    <property type="entry name" value="P-loop containing nucleoside triphosphate hydrolases"/>
    <property type="match status" value="2"/>
</dbReference>
<dbReference type="Pfam" id="PF00664">
    <property type="entry name" value="ABC_membrane"/>
    <property type="match status" value="2"/>
</dbReference>
<keyword evidence="2 7" id="KW-0812">Transmembrane</keyword>
<dbReference type="InterPro" id="IPR027417">
    <property type="entry name" value="P-loop_NTPase"/>
</dbReference>
<feature type="domain" description="ABC transmembrane type-1" evidence="9">
    <location>
        <begin position="478"/>
        <end position="544"/>
    </location>
</feature>
<evidence type="ECO:0000256" key="2">
    <source>
        <dbReference type="ARBA" id="ARBA00022692"/>
    </source>
</evidence>
<evidence type="ECO:0000256" key="4">
    <source>
        <dbReference type="ARBA" id="ARBA00022840"/>
    </source>
</evidence>
<dbReference type="PANTHER" id="PTHR24222">
    <property type="entry name" value="ABC TRANSPORTER B FAMILY"/>
    <property type="match status" value="1"/>
</dbReference>
<feature type="domain" description="ABC transporter" evidence="8">
    <location>
        <begin position="609"/>
        <end position="798"/>
    </location>
</feature>
<accession>A0A059CR44</accession>
<evidence type="ECO:0000256" key="1">
    <source>
        <dbReference type="ARBA" id="ARBA00004141"/>
    </source>
</evidence>
<evidence type="ECO:0000256" key="5">
    <source>
        <dbReference type="ARBA" id="ARBA00022989"/>
    </source>
</evidence>
<dbReference type="InterPro" id="IPR017871">
    <property type="entry name" value="ABC_transporter-like_CS"/>
</dbReference>
<evidence type="ECO:0000256" key="7">
    <source>
        <dbReference type="SAM" id="Phobius"/>
    </source>
</evidence>
<dbReference type="OMA" id="YETRSHW"/>
<gene>
    <name evidence="10" type="ORF">EUGRSUZ_C02210</name>
</gene>
<reference evidence="10" key="1">
    <citation type="submission" date="2013-07" db="EMBL/GenBank/DDBJ databases">
        <title>The genome of Eucalyptus grandis.</title>
        <authorList>
            <person name="Schmutz J."/>
            <person name="Hayes R."/>
            <person name="Myburg A."/>
            <person name="Tuskan G."/>
            <person name="Grattapaglia D."/>
            <person name="Rokhsar D.S."/>
        </authorList>
    </citation>
    <scope>NUCLEOTIDE SEQUENCE</scope>
    <source>
        <tissue evidence="10">Leaf extractions</tissue>
    </source>
</reference>
<dbReference type="AlphaFoldDB" id="A0A059CR44"/>
<dbReference type="InterPro" id="IPR011527">
    <property type="entry name" value="ABC1_TM_dom"/>
</dbReference>
<feature type="transmembrane region" description="Helical" evidence="7">
    <location>
        <begin position="12"/>
        <end position="30"/>
    </location>
</feature>
<dbReference type="GO" id="GO:0016887">
    <property type="term" value="F:ATP hydrolysis activity"/>
    <property type="evidence" value="ECO:0007669"/>
    <property type="project" value="InterPro"/>
</dbReference>
<dbReference type="GO" id="GO:0042626">
    <property type="term" value="F:ATPase-coupled transmembrane transporter activity"/>
    <property type="evidence" value="ECO:0000318"/>
    <property type="project" value="GO_Central"/>
</dbReference>
<dbReference type="GO" id="GO:0005886">
    <property type="term" value="C:plasma membrane"/>
    <property type="evidence" value="ECO:0000318"/>
    <property type="project" value="GO_Central"/>
</dbReference>
<name>A0A059CR44_EUCGR</name>
<dbReference type="Gene3D" id="3.40.50.300">
    <property type="entry name" value="P-loop containing nucleotide triphosphate hydrolases"/>
    <property type="match status" value="5"/>
</dbReference>
<evidence type="ECO:0008006" key="11">
    <source>
        <dbReference type="Google" id="ProtNLM"/>
    </source>
</evidence>
<dbReference type="Gramene" id="KCW80847">
    <property type="protein sequence ID" value="KCW80847"/>
    <property type="gene ID" value="EUGRSUZ_C02210"/>
</dbReference>
<dbReference type="GO" id="GO:0140359">
    <property type="term" value="F:ABC-type transporter activity"/>
    <property type="evidence" value="ECO:0007669"/>
    <property type="project" value="InterPro"/>
</dbReference>
<dbReference type="EMBL" id="KK198755">
    <property type="protein sequence ID" value="KCW80847.1"/>
    <property type="molecule type" value="Genomic_DNA"/>
</dbReference>
<feature type="transmembrane region" description="Helical" evidence="7">
    <location>
        <begin position="225"/>
        <end position="245"/>
    </location>
</feature>
<dbReference type="PROSITE" id="PS50893">
    <property type="entry name" value="ABC_TRANSPORTER_2"/>
    <property type="match status" value="2"/>
</dbReference>
<dbReference type="PROSITE" id="PS50929">
    <property type="entry name" value="ABC_TM1F"/>
    <property type="match status" value="2"/>
</dbReference>
<dbReference type="PANTHER" id="PTHR24222:SF82">
    <property type="entry name" value="ABC TRANSPORTER DOMAIN-CONTAINING PROTEIN"/>
    <property type="match status" value="1"/>
</dbReference>
<protein>
    <recommendedName>
        <fullName evidence="11">ABC transporter domain-containing protein</fullName>
    </recommendedName>
</protein>
<dbReference type="InterPro" id="IPR036640">
    <property type="entry name" value="ABC1_TM_sf"/>
</dbReference>
<keyword evidence="5 7" id="KW-1133">Transmembrane helix</keyword>
<dbReference type="PROSITE" id="PS00211">
    <property type="entry name" value="ABC_TRANSPORTER_1"/>
    <property type="match status" value="1"/>
</dbReference>
<keyword evidence="4" id="KW-0067">ATP-binding</keyword>
<feature type="transmembrane region" description="Helical" evidence="7">
    <location>
        <begin position="520"/>
        <end position="542"/>
    </location>
</feature>
<dbReference type="InterPro" id="IPR003439">
    <property type="entry name" value="ABC_transporter-like_ATP-bd"/>
</dbReference>